<dbReference type="AlphaFoldDB" id="A0ABD3TGU0"/>
<dbReference type="Pfam" id="PF12796">
    <property type="entry name" value="Ank_2"/>
    <property type="match status" value="2"/>
</dbReference>
<dbReference type="EMBL" id="JBJQND010000018">
    <property type="protein sequence ID" value="KAL3836259.1"/>
    <property type="molecule type" value="Genomic_DNA"/>
</dbReference>
<dbReference type="PROSITE" id="PS50088">
    <property type="entry name" value="ANK_REPEAT"/>
    <property type="match status" value="1"/>
</dbReference>
<sequence length="870" mass="98645">MDDIFTTKVTTGHESDPSIADSLDSMLNAYLNQQDRMQETITGENVLRVSGRSNSLTGSCRTGSVNSHMSVALSKCNSIFLGCNFHSSATCDLDSTTNEDFILNALHDYTEQEDPASTNEYSQNPLCLQTVIDNTNLVLKSWKLGLFVRTPAYELSLQTLRRHGVVFITGNIGDGKTMTSRKLLEDMRNSDTILLELNACNPSNFETLVNGTKNTVVFIDDFLGKEHMDGKLLKMWTRHFSLMEDMIETNNVQFILTTRKDILEEAKSSLKMYEFFRRERIVVMTTCDLSMVKEQILLRHVQMSSIFVMEDYLHNSFTTEVEKKKIITFNQIKEIAEIETPIGYPLCCYLFTRNKKYADEGKLFFLNPVHVLKWEIQRLEREDKHKYCALAVLLLCGGKISHYDTLSESRSNKYRKALTKVSKTCEIRLQRATIAKISIILASSGTFLRMTDDAGFIFSHNCVEKAISLAYRTKGLKNIIQMCPFRFLLEMVVTNSNDEPAIIKDPDRLDNVFTIELSIPEFDLLVDRFVCEILGGNAREVSHHKALLDTKFLHRFFAVIRESGKITQVITARENVNDVGGLLFYAADNEVPKVELLEGLLKLHSENQPRKNNCVRLNCFLATNGSNEYLEHAMSSALHAACRLGHIEICDILLKFDAKETPNLLLTAIQSQSFEIVQRLLQKYKWSEKQKQLALLESCKHGNIKLFDLIMQSVKCKLEKDMLSKCLLESVKSGNIDLLENILAEGCDVNYAGYFERCALHEACIGDHESLVVRLLHVPNININAIDRLGYTALHYAAENNLVRIVKLLINANAELKFSVRNDVTTVASGLPRRLKLRMMQMMSPYGLAKLRGHTDVCMVLEDVAFPGGK</sequence>
<dbReference type="InterPro" id="IPR049050">
    <property type="entry name" value="nSTAND3"/>
</dbReference>
<dbReference type="InterPro" id="IPR027417">
    <property type="entry name" value="P-loop_NTPase"/>
</dbReference>
<dbReference type="Pfam" id="PF20720">
    <property type="entry name" value="nSTAND3"/>
    <property type="match status" value="1"/>
</dbReference>
<evidence type="ECO:0000313" key="5">
    <source>
        <dbReference type="EMBL" id="KAL3836259.1"/>
    </source>
</evidence>
<comment type="caution">
    <text evidence="5">The sequence shown here is derived from an EMBL/GenBank/DDBJ whole genome shotgun (WGS) entry which is preliminary data.</text>
</comment>
<name>A0ABD3TGU0_SINWO</name>
<accession>A0ABD3TGU0</accession>
<keyword evidence="1" id="KW-0677">Repeat</keyword>
<evidence type="ECO:0000259" key="4">
    <source>
        <dbReference type="Pfam" id="PF20720"/>
    </source>
</evidence>
<protein>
    <recommendedName>
        <fullName evidence="4">Novel STAND NTPase 3 domain-containing protein</fullName>
    </recommendedName>
</protein>
<evidence type="ECO:0000256" key="1">
    <source>
        <dbReference type="ARBA" id="ARBA00022737"/>
    </source>
</evidence>
<dbReference type="PANTHER" id="PTHR24198">
    <property type="entry name" value="ANKYRIN REPEAT AND PROTEIN KINASE DOMAIN-CONTAINING PROTEIN"/>
    <property type="match status" value="1"/>
</dbReference>
<evidence type="ECO:0000256" key="3">
    <source>
        <dbReference type="PROSITE-ProRule" id="PRU00023"/>
    </source>
</evidence>
<proteinExistence type="predicted"/>
<reference evidence="5 6" key="1">
    <citation type="submission" date="2024-11" db="EMBL/GenBank/DDBJ databases">
        <title>Chromosome-level genome assembly of the freshwater bivalve Anodonta woodiana.</title>
        <authorList>
            <person name="Chen X."/>
        </authorList>
    </citation>
    <scope>NUCLEOTIDE SEQUENCE [LARGE SCALE GENOMIC DNA]</scope>
    <source>
        <strain evidence="5">MN2024</strain>
        <tissue evidence="5">Gills</tissue>
    </source>
</reference>
<evidence type="ECO:0000256" key="2">
    <source>
        <dbReference type="ARBA" id="ARBA00023043"/>
    </source>
</evidence>
<keyword evidence="2 3" id="KW-0040">ANK repeat</keyword>
<dbReference type="InterPro" id="IPR036770">
    <property type="entry name" value="Ankyrin_rpt-contain_sf"/>
</dbReference>
<dbReference type="PANTHER" id="PTHR24198:SF165">
    <property type="entry name" value="ANKYRIN REPEAT-CONTAINING PROTEIN-RELATED"/>
    <property type="match status" value="1"/>
</dbReference>
<organism evidence="5 6">
    <name type="scientific">Sinanodonta woodiana</name>
    <name type="common">Chinese pond mussel</name>
    <name type="synonym">Anodonta woodiana</name>
    <dbReference type="NCBI Taxonomy" id="1069815"/>
    <lineage>
        <taxon>Eukaryota</taxon>
        <taxon>Metazoa</taxon>
        <taxon>Spiralia</taxon>
        <taxon>Lophotrochozoa</taxon>
        <taxon>Mollusca</taxon>
        <taxon>Bivalvia</taxon>
        <taxon>Autobranchia</taxon>
        <taxon>Heteroconchia</taxon>
        <taxon>Palaeoheterodonta</taxon>
        <taxon>Unionida</taxon>
        <taxon>Unionoidea</taxon>
        <taxon>Unionidae</taxon>
        <taxon>Unioninae</taxon>
        <taxon>Sinanodonta</taxon>
    </lineage>
</organism>
<gene>
    <name evidence="5" type="ORF">ACJMK2_021698</name>
</gene>
<dbReference type="SMART" id="SM00248">
    <property type="entry name" value="ANK"/>
    <property type="match status" value="5"/>
</dbReference>
<evidence type="ECO:0000313" key="6">
    <source>
        <dbReference type="Proteomes" id="UP001634394"/>
    </source>
</evidence>
<dbReference type="PROSITE" id="PS50297">
    <property type="entry name" value="ANK_REP_REGION"/>
    <property type="match status" value="1"/>
</dbReference>
<feature type="domain" description="Novel STAND NTPase 3" evidence="4">
    <location>
        <begin position="147"/>
        <end position="302"/>
    </location>
</feature>
<dbReference type="InterPro" id="IPR002110">
    <property type="entry name" value="Ankyrin_rpt"/>
</dbReference>
<dbReference type="Gene3D" id="1.25.40.20">
    <property type="entry name" value="Ankyrin repeat-containing domain"/>
    <property type="match status" value="2"/>
</dbReference>
<dbReference type="SUPFAM" id="SSF52540">
    <property type="entry name" value="P-loop containing nucleoside triphosphate hydrolases"/>
    <property type="match status" value="1"/>
</dbReference>
<dbReference type="Proteomes" id="UP001634394">
    <property type="component" value="Unassembled WGS sequence"/>
</dbReference>
<keyword evidence="6" id="KW-1185">Reference proteome</keyword>
<dbReference type="SUPFAM" id="SSF48403">
    <property type="entry name" value="Ankyrin repeat"/>
    <property type="match status" value="1"/>
</dbReference>
<feature type="repeat" description="ANK" evidence="3">
    <location>
        <begin position="789"/>
        <end position="821"/>
    </location>
</feature>